<proteinExistence type="predicted"/>
<dbReference type="SUPFAM" id="SSF46689">
    <property type="entry name" value="Homeodomain-like"/>
    <property type="match status" value="1"/>
</dbReference>
<reference evidence="6 7" key="1">
    <citation type="submission" date="2020-11" db="EMBL/GenBank/DDBJ databases">
        <title>A novel isolate from a Black sea contaminated sediment with potential to produce alkanes: Plantactinospora alkalitolerans sp. nov.</title>
        <authorList>
            <person name="Carro L."/>
            <person name="Veyisoglu A."/>
            <person name="Guven K."/>
            <person name="Schumann P."/>
            <person name="Klenk H.-P."/>
            <person name="Sahin N."/>
        </authorList>
    </citation>
    <scope>NUCLEOTIDE SEQUENCE [LARGE SCALE GENOMIC DNA]</scope>
    <source>
        <strain evidence="6 7">S1510</strain>
    </source>
</reference>
<sequence length="221" mass="23730">MDEPRGLRERKRQRTHDALSEAAISLFLQHGYDQVSVADVAAAAEVSKPTLFKYFPSKEDLVLHRILDHRAEAARVVRDRSPGEAPLVALHRHFLAGLARRDPVTGLNDHPEVLAFHGMVFGTPSLAARVAQYATHDEGALAEALAEAAPAAGTLDARLAASQIIAVQRVLARENWRRLTEGQAAAEVHPVAVAAVDRAFQLLTGGLTGYAAPSDGSTDGR</sequence>
<organism evidence="6 7">
    <name type="scientific">Plantactinospora alkalitolerans</name>
    <dbReference type="NCBI Taxonomy" id="2789879"/>
    <lineage>
        <taxon>Bacteria</taxon>
        <taxon>Bacillati</taxon>
        <taxon>Actinomycetota</taxon>
        <taxon>Actinomycetes</taxon>
        <taxon>Micromonosporales</taxon>
        <taxon>Micromonosporaceae</taxon>
        <taxon>Plantactinospora</taxon>
    </lineage>
</organism>
<evidence type="ECO:0000256" key="1">
    <source>
        <dbReference type="ARBA" id="ARBA00023015"/>
    </source>
</evidence>
<feature type="DNA-binding region" description="H-T-H motif" evidence="4">
    <location>
        <begin position="36"/>
        <end position="55"/>
    </location>
</feature>
<evidence type="ECO:0000256" key="4">
    <source>
        <dbReference type="PROSITE-ProRule" id="PRU00335"/>
    </source>
</evidence>
<dbReference type="InterPro" id="IPR023772">
    <property type="entry name" value="DNA-bd_HTH_TetR-type_CS"/>
</dbReference>
<dbReference type="Proteomes" id="UP000638560">
    <property type="component" value="Unassembled WGS sequence"/>
</dbReference>
<dbReference type="InterPro" id="IPR050109">
    <property type="entry name" value="HTH-type_TetR-like_transc_reg"/>
</dbReference>
<keyword evidence="1" id="KW-0805">Transcription regulation</keyword>
<comment type="caution">
    <text evidence="6">The sequence shown here is derived from an EMBL/GenBank/DDBJ whole genome shotgun (WGS) entry which is preliminary data.</text>
</comment>
<evidence type="ECO:0000256" key="2">
    <source>
        <dbReference type="ARBA" id="ARBA00023125"/>
    </source>
</evidence>
<dbReference type="PANTHER" id="PTHR30055:SF234">
    <property type="entry name" value="HTH-TYPE TRANSCRIPTIONAL REGULATOR BETI"/>
    <property type="match status" value="1"/>
</dbReference>
<dbReference type="RefSeq" id="WP_196204494.1">
    <property type="nucleotide sequence ID" value="NZ_JADPUN010000256.1"/>
</dbReference>
<dbReference type="Gene3D" id="1.10.357.10">
    <property type="entry name" value="Tetracycline Repressor, domain 2"/>
    <property type="match status" value="1"/>
</dbReference>
<dbReference type="PROSITE" id="PS01081">
    <property type="entry name" value="HTH_TETR_1"/>
    <property type="match status" value="1"/>
</dbReference>
<evidence type="ECO:0000259" key="5">
    <source>
        <dbReference type="PROSITE" id="PS50977"/>
    </source>
</evidence>
<name>A0ABS0H3D0_9ACTN</name>
<evidence type="ECO:0000313" key="6">
    <source>
        <dbReference type="EMBL" id="MBF9132975.1"/>
    </source>
</evidence>
<protein>
    <submittedName>
        <fullName evidence="6">TetR family transcriptional regulator</fullName>
    </submittedName>
</protein>
<keyword evidence="3" id="KW-0804">Transcription</keyword>
<accession>A0ABS0H3D0</accession>
<dbReference type="EMBL" id="JADPUN010000256">
    <property type="protein sequence ID" value="MBF9132975.1"/>
    <property type="molecule type" value="Genomic_DNA"/>
</dbReference>
<keyword evidence="7" id="KW-1185">Reference proteome</keyword>
<evidence type="ECO:0000313" key="7">
    <source>
        <dbReference type="Proteomes" id="UP000638560"/>
    </source>
</evidence>
<evidence type="ECO:0000256" key="3">
    <source>
        <dbReference type="ARBA" id="ARBA00023163"/>
    </source>
</evidence>
<dbReference type="PRINTS" id="PR00455">
    <property type="entry name" value="HTHTETR"/>
</dbReference>
<dbReference type="InterPro" id="IPR001647">
    <property type="entry name" value="HTH_TetR"/>
</dbReference>
<dbReference type="PROSITE" id="PS50977">
    <property type="entry name" value="HTH_TETR_2"/>
    <property type="match status" value="1"/>
</dbReference>
<dbReference type="InterPro" id="IPR009057">
    <property type="entry name" value="Homeodomain-like_sf"/>
</dbReference>
<feature type="domain" description="HTH tetR-type" evidence="5">
    <location>
        <begin position="13"/>
        <end position="73"/>
    </location>
</feature>
<gene>
    <name evidence="6" type="ORF">I0C86_29040</name>
</gene>
<dbReference type="Pfam" id="PF00440">
    <property type="entry name" value="TetR_N"/>
    <property type="match status" value="1"/>
</dbReference>
<dbReference type="PANTHER" id="PTHR30055">
    <property type="entry name" value="HTH-TYPE TRANSCRIPTIONAL REGULATOR RUTR"/>
    <property type="match status" value="1"/>
</dbReference>
<keyword evidence="2 4" id="KW-0238">DNA-binding</keyword>
<dbReference type="Gene3D" id="1.10.10.60">
    <property type="entry name" value="Homeodomain-like"/>
    <property type="match status" value="1"/>
</dbReference>